<dbReference type="InterPro" id="IPR006426">
    <property type="entry name" value="Asn_synth_AEB"/>
</dbReference>
<feature type="non-terminal residue" evidence="5">
    <location>
        <position position="1"/>
    </location>
</feature>
<dbReference type="SUPFAM" id="SSF52402">
    <property type="entry name" value="Adenine nucleotide alpha hydrolases-like"/>
    <property type="match status" value="1"/>
</dbReference>
<evidence type="ECO:0000313" key="5">
    <source>
        <dbReference type="EMBL" id="EKC77351.1"/>
    </source>
</evidence>
<dbReference type="InterPro" id="IPR029055">
    <property type="entry name" value="Ntn_hydrolases_N"/>
</dbReference>
<dbReference type="EMBL" id="AJWY01002783">
    <property type="protein sequence ID" value="EKC77351.1"/>
    <property type="molecule type" value="Genomic_DNA"/>
</dbReference>
<dbReference type="Pfam" id="PF13537">
    <property type="entry name" value="GATase_7"/>
    <property type="match status" value="1"/>
</dbReference>
<dbReference type="Pfam" id="PF00733">
    <property type="entry name" value="Asn_synthase"/>
    <property type="match status" value="1"/>
</dbReference>
<evidence type="ECO:0000256" key="3">
    <source>
        <dbReference type="ARBA" id="ARBA00022840"/>
    </source>
</evidence>
<comment type="caution">
    <text evidence="5">The sequence shown here is derived from an EMBL/GenBank/DDBJ whole genome shotgun (WGS) entry which is preliminary data.</text>
</comment>
<dbReference type="GO" id="GO:0005829">
    <property type="term" value="C:cytosol"/>
    <property type="evidence" value="ECO:0007669"/>
    <property type="project" value="TreeGrafter"/>
</dbReference>
<dbReference type="InterPro" id="IPR014729">
    <property type="entry name" value="Rossmann-like_a/b/a_fold"/>
</dbReference>
<evidence type="ECO:0000256" key="2">
    <source>
        <dbReference type="ARBA" id="ARBA00022741"/>
    </source>
</evidence>
<dbReference type="PROSITE" id="PS51278">
    <property type="entry name" value="GATASE_TYPE_2"/>
    <property type="match status" value="1"/>
</dbReference>
<gene>
    <name evidence="5" type="ORF">LEA_04217</name>
</gene>
<dbReference type="SUPFAM" id="SSF56235">
    <property type="entry name" value="N-terminal nucleophile aminohydrolases (Ntn hydrolases)"/>
    <property type="match status" value="1"/>
</dbReference>
<dbReference type="InterPro" id="IPR001962">
    <property type="entry name" value="Asn_synthase"/>
</dbReference>
<dbReference type="GO" id="GO:0004066">
    <property type="term" value="F:asparagine synthase (glutamine-hydrolyzing) activity"/>
    <property type="evidence" value="ECO:0007669"/>
    <property type="project" value="InterPro"/>
</dbReference>
<dbReference type="AlphaFoldDB" id="K1V0H7"/>
<feature type="domain" description="Glutamine amidotransferase type-2" evidence="4">
    <location>
        <begin position="1"/>
        <end position="90"/>
    </location>
</feature>
<proteinExistence type="inferred from homology"/>
<dbReference type="Gene3D" id="3.60.20.10">
    <property type="entry name" value="Glutamine Phosphoribosylpyrophosphate, subunit 1, domain 1"/>
    <property type="match status" value="1"/>
</dbReference>
<organism evidence="5">
    <name type="scientific">human gut metagenome</name>
    <dbReference type="NCBI Taxonomy" id="408170"/>
    <lineage>
        <taxon>unclassified sequences</taxon>
        <taxon>metagenomes</taxon>
        <taxon>organismal metagenomes</taxon>
    </lineage>
</organism>
<name>K1V0H7_9ZZZZ</name>
<dbReference type="CDD" id="cd01991">
    <property type="entry name" value="Asn_synthase_B_C"/>
    <property type="match status" value="1"/>
</dbReference>
<keyword evidence="2" id="KW-0547">Nucleotide-binding</keyword>
<protein>
    <submittedName>
        <fullName evidence="5">Asparagine synthase (Glutamine-hydrolyzing)</fullName>
    </submittedName>
</protein>
<dbReference type="GO" id="GO:0006529">
    <property type="term" value="P:asparagine biosynthetic process"/>
    <property type="evidence" value="ECO:0007669"/>
    <property type="project" value="InterPro"/>
</dbReference>
<dbReference type="Gene3D" id="3.40.50.620">
    <property type="entry name" value="HUPs"/>
    <property type="match status" value="1"/>
</dbReference>
<comment type="similarity">
    <text evidence="1">Belongs to the asparagine synthetase family.</text>
</comment>
<dbReference type="GO" id="GO:0005524">
    <property type="term" value="F:ATP binding"/>
    <property type="evidence" value="ECO:0007669"/>
    <property type="project" value="UniProtKB-KW"/>
</dbReference>
<keyword evidence="3" id="KW-0067">ATP-binding</keyword>
<evidence type="ECO:0000259" key="4">
    <source>
        <dbReference type="PROSITE" id="PS51278"/>
    </source>
</evidence>
<dbReference type="InterPro" id="IPR017932">
    <property type="entry name" value="GATase_2_dom"/>
</dbReference>
<accession>K1V0H7</accession>
<dbReference type="NCBIfam" id="TIGR01536">
    <property type="entry name" value="asn_synth_AEB"/>
    <property type="match status" value="1"/>
</dbReference>
<feature type="non-terminal residue" evidence="5">
    <location>
        <position position="365"/>
    </location>
</feature>
<dbReference type="InterPro" id="IPR051786">
    <property type="entry name" value="ASN_synthetase/amidase"/>
</dbReference>
<dbReference type="PANTHER" id="PTHR43284:SF1">
    <property type="entry name" value="ASPARAGINE SYNTHETASE"/>
    <property type="match status" value="1"/>
</dbReference>
<evidence type="ECO:0000256" key="1">
    <source>
        <dbReference type="ARBA" id="ARBA00005752"/>
    </source>
</evidence>
<sequence>FAVWQQRAQKLFLARDRIGVKPLFYALRGDSLIFASELKTLLCHPEIPPQVDAQGLADVLLLGPGRTPGCGVFRNVQELKPGCCAEYTVPQVGAPRLTVRRYWQLTDHEHPDDFTHTAAKVRDLVMDAVTRQLVSDVPVATFLSGGLDSSLISAIADSHFTARGKTLQTFSVGYQDNKKYFHATHFQPSPDAPYIRTMNQFLNAQHTWVTLDSEALAAALLEAVDARDLPGMADVDSSLLLFCREIRKTATVALSGECADEIFGGYPWYRDKTVRERYGFPWAQSTAYRVSFFKPEVFGGIDPAAYIDEGYRATLEQTSIRPGLDPLEQRMRQMFALNFNWFMQTLLDRKDRMSMYSGLEVRVPF</sequence>
<reference evidence="5" key="1">
    <citation type="journal article" date="2013" name="Environ. Microbiol.">
        <title>Microbiota from the distal guts of lean and obese adolescents exhibit partial functional redundancy besides clear differences in community structure.</title>
        <authorList>
            <person name="Ferrer M."/>
            <person name="Ruiz A."/>
            <person name="Lanza F."/>
            <person name="Haange S.B."/>
            <person name="Oberbach A."/>
            <person name="Till H."/>
            <person name="Bargiela R."/>
            <person name="Campoy C."/>
            <person name="Segura M.T."/>
            <person name="Richter M."/>
            <person name="von Bergen M."/>
            <person name="Seifert J."/>
            <person name="Suarez A."/>
        </authorList>
    </citation>
    <scope>NUCLEOTIDE SEQUENCE</scope>
</reference>
<dbReference type="PANTHER" id="PTHR43284">
    <property type="entry name" value="ASPARAGINE SYNTHETASE (GLUTAMINE-HYDROLYZING)"/>
    <property type="match status" value="1"/>
</dbReference>